<reference evidence="1 2" key="1">
    <citation type="submission" date="2023-02" db="EMBL/GenBank/DDBJ databases">
        <title>LHISI_Scaffold_Assembly.</title>
        <authorList>
            <person name="Stuart O.P."/>
            <person name="Cleave R."/>
            <person name="Magrath M.J.L."/>
            <person name="Mikheyev A.S."/>
        </authorList>
    </citation>
    <scope>NUCLEOTIDE SEQUENCE [LARGE SCALE GENOMIC DNA]</scope>
    <source>
        <strain evidence="1">Daus_M_001</strain>
        <tissue evidence="1">Leg muscle</tissue>
    </source>
</reference>
<protein>
    <recommendedName>
        <fullName evidence="3">Maturase</fullName>
    </recommendedName>
</protein>
<dbReference type="SUPFAM" id="SSF53098">
    <property type="entry name" value="Ribonuclease H-like"/>
    <property type="match status" value="1"/>
</dbReference>
<dbReference type="Proteomes" id="UP001159363">
    <property type="component" value="Chromosome X"/>
</dbReference>
<evidence type="ECO:0008006" key="3">
    <source>
        <dbReference type="Google" id="ProtNLM"/>
    </source>
</evidence>
<evidence type="ECO:0000313" key="1">
    <source>
        <dbReference type="EMBL" id="KAJ8886616.1"/>
    </source>
</evidence>
<evidence type="ECO:0000313" key="2">
    <source>
        <dbReference type="Proteomes" id="UP001159363"/>
    </source>
</evidence>
<dbReference type="InterPro" id="IPR036397">
    <property type="entry name" value="RNaseH_sf"/>
</dbReference>
<comment type="caution">
    <text evidence="1">The sequence shown here is derived from an EMBL/GenBank/DDBJ whole genome shotgun (WGS) entry which is preliminary data.</text>
</comment>
<accession>A0ABQ9HQL5</accession>
<keyword evidence="2" id="KW-1185">Reference proteome</keyword>
<gene>
    <name evidence="1" type="ORF">PR048_012828</name>
</gene>
<organism evidence="1 2">
    <name type="scientific">Dryococelus australis</name>
    <dbReference type="NCBI Taxonomy" id="614101"/>
    <lineage>
        <taxon>Eukaryota</taxon>
        <taxon>Metazoa</taxon>
        <taxon>Ecdysozoa</taxon>
        <taxon>Arthropoda</taxon>
        <taxon>Hexapoda</taxon>
        <taxon>Insecta</taxon>
        <taxon>Pterygota</taxon>
        <taxon>Neoptera</taxon>
        <taxon>Polyneoptera</taxon>
        <taxon>Phasmatodea</taxon>
        <taxon>Verophasmatodea</taxon>
        <taxon>Anareolatae</taxon>
        <taxon>Phasmatidae</taxon>
        <taxon>Eurycanthinae</taxon>
        <taxon>Dryococelus</taxon>
    </lineage>
</organism>
<dbReference type="InterPro" id="IPR012337">
    <property type="entry name" value="RNaseH-like_sf"/>
</dbReference>
<proteinExistence type="predicted"/>
<dbReference type="EMBL" id="JARBHB010000004">
    <property type="protein sequence ID" value="KAJ8886616.1"/>
    <property type="molecule type" value="Genomic_DNA"/>
</dbReference>
<dbReference type="Gene3D" id="3.30.420.10">
    <property type="entry name" value="Ribonuclease H-like superfamily/Ribonuclease H"/>
    <property type="match status" value="1"/>
</dbReference>
<name>A0ABQ9HQL5_9NEOP</name>
<sequence length="127" mass="14694">MLQRIHEGHMGIVKCRHRVHKSLRDSENISITCRHWELLGLDILELKQKQYLEIQNYFSRFLEVVSLDKTTSSVIIVRIQNIFARHDIPAVVGPDGGTSLHHWNFSSFSRNTASAVEHLADTFSVKW</sequence>